<dbReference type="Gene3D" id="3.40.50.1760">
    <property type="entry name" value="Glutathione synthase, substrate-binding domain superfamily, eukaryotic"/>
    <property type="match status" value="1"/>
</dbReference>
<dbReference type="GO" id="GO:0004363">
    <property type="term" value="F:glutathione synthase activity"/>
    <property type="evidence" value="ECO:0007669"/>
    <property type="project" value="InterPro"/>
</dbReference>
<reference evidence="2 3" key="1">
    <citation type="journal article" date="2020" name="bioRxiv">
        <title>Sequence and annotation of 42 cannabis genomes reveals extensive copy number variation in cannabinoid synthesis and pathogen resistance genes.</title>
        <authorList>
            <person name="Mckernan K.J."/>
            <person name="Helbert Y."/>
            <person name="Kane L.T."/>
            <person name="Ebling H."/>
            <person name="Zhang L."/>
            <person name="Liu B."/>
            <person name="Eaton Z."/>
            <person name="Mclaughlin S."/>
            <person name="Kingan S."/>
            <person name="Baybayan P."/>
            <person name="Concepcion G."/>
            <person name="Jordan M."/>
            <person name="Riva A."/>
            <person name="Barbazuk W."/>
            <person name="Harkins T."/>
        </authorList>
    </citation>
    <scope>NUCLEOTIDE SEQUENCE [LARGE SCALE GENOMIC DNA]</scope>
    <source>
        <strain evidence="3">cv. Jamaican Lion 4</strain>
        <tissue evidence="2">Leaf</tissue>
    </source>
</reference>
<dbReference type="SUPFAM" id="SSF52440">
    <property type="entry name" value="PreATP-grasp domain"/>
    <property type="match status" value="1"/>
</dbReference>
<gene>
    <name evidence="2" type="ORF">G4B88_004967</name>
</gene>
<dbReference type="GO" id="GO:0005524">
    <property type="term" value="F:ATP binding"/>
    <property type="evidence" value="ECO:0007669"/>
    <property type="project" value="InterPro"/>
</dbReference>
<evidence type="ECO:0000313" key="2">
    <source>
        <dbReference type="EMBL" id="KAF4376163.1"/>
    </source>
</evidence>
<comment type="caution">
    <text evidence="2">The sequence shown here is derived from an EMBL/GenBank/DDBJ whole genome shotgun (WGS) entry which is preliminary data.</text>
</comment>
<feature type="domain" description="Glutathione synthase substrate-binding" evidence="1">
    <location>
        <begin position="111"/>
        <end position="148"/>
    </location>
</feature>
<accession>A0A7J6FZI8</accession>
<dbReference type="InterPro" id="IPR037013">
    <property type="entry name" value="GSH-S_sub-bd_sf"/>
</dbReference>
<name>A0A7J6FZI8_CANSA</name>
<dbReference type="Pfam" id="PF03199">
    <property type="entry name" value="GSH_synthase"/>
    <property type="match status" value="1"/>
</dbReference>
<evidence type="ECO:0000313" key="3">
    <source>
        <dbReference type="Proteomes" id="UP000583929"/>
    </source>
</evidence>
<dbReference type="EMBL" id="JAATIQ010000156">
    <property type="protein sequence ID" value="KAF4376163.1"/>
    <property type="molecule type" value="Genomic_DNA"/>
</dbReference>
<dbReference type="PANTHER" id="PTHR11130:SF0">
    <property type="entry name" value="GLUTATHIONE SYNTHETASE"/>
    <property type="match status" value="1"/>
</dbReference>
<dbReference type="AlphaFoldDB" id="A0A7J6FZI8"/>
<dbReference type="Proteomes" id="UP000583929">
    <property type="component" value="Unassembled WGS sequence"/>
</dbReference>
<dbReference type="InterPro" id="IPR004887">
    <property type="entry name" value="GSH_synth_subst-bd"/>
</dbReference>
<dbReference type="PANTHER" id="PTHR11130">
    <property type="entry name" value="GLUTATHIONE SYNTHETASE"/>
    <property type="match status" value="1"/>
</dbReference>
<dbReference type="GO" id="GO:0043295">
    <property type="term" value="F:glutathione binding"/>
    <property type="evidence" value="ECO:0007669"/>
    <property type="project" value="TreeGrafter"/>
</dbReference>
<sequence length="164" mass="18719">MSNGKIWNLFEKEEVEEDVCRDGAKENETLEMVLESNVKWKNTEEVEEDEQAELWTHLGSLLRDLLSIPSCRTSIKIADYGHSSTQLRINYGIVDEANSYDCLVIEVLSEFRTGYTPTDYQSESELRVSLLMEQSFAVKCPSISYHLVGTKKMAQEVTKLNVLS</sequence>
<dbReference type="GO" id="GO:0005829">
    <property type="term" value="C:cytosol"/>
    <property type="evidence" value="ECO:0007669"/>
    <property type="project" value="TreeGrafter"/>
</dbReference>
<dbReference type="InterPro" id="IPR016185">
    <property type="entry name" value="PreATP-grasp_dom_sf"/>
</dbReference>
<dbReference type="InterPro" id="IPR005615">
    <property type="entry name" value="Glutathione_synthase"/>
</dbReference>
<keyword evidence="3" id="KW-1185">Reference proteome</keyword>
<protein>
    <recommendedName>
        <fullName evidence="1">Glutathione synthase substrate-binding domain-containing protein</fullName>
    </recommendedName>
</protein>
<proteinExistence type="predicted"/>
<organism evidence="2 3">
    <name type="scientific">Cannabis sativa</name>
    <name type="common">Hemp</name>
    <name type="synonym">Marijuana</name>
    <dbReference type="NCBI Taxonomy" id="3483"/>
    <lineage>
        <taxon>Eukaryota</taxon>
        <taxon>Viridiplantae</taxon>
        <taxon>Streptophyta</taxon>
        <taxon>Embryophyta</taxon>
        <taxon>Tracheophyta</taxon>
        <taxon>Spermatophyta</taxon>
        <taxon>Magnoliopsida</taxon>
        <taxon>eudicotyledons</taxon>
        <taxon>Gunneridae</taxon>
        <taxon>Pentapetalae</taxon>
        <taxon>rosids</taxon>
        <taxon>fabids</taxon>
        <taxon>Rosales</taxon>
        <taxon>Cannabaceae</taxon>
        <taxon>Cannabis</taxon>
    </lineage>
</organism>
<evidence type="ECO:0000259" key="1">
    <source>
        <dbReference type="Pfam" id="PF03199"/>
    </source>
</evidence>